<evidence type="ECO:0000313" key="1">
    <source>
        <dbReference type="EMBL" id="OYD14775.1"/>
    </source>
</evidence>
<sequence length="84" mass="9635">MLGREYHKLVEAVKRNVRSHDVSGTDITAYQRFCLQAARAKEHLGYSELQVHIQSLVEQYVETGLERGILCDLLKNLLSIRPPE</sequence>
<dbReference type="Proteomes" id="UP000215559">
    <property type="component" value="Unassembled WGS sequence"/>
</dbReference>
<accession>A0A235BT89</accession>
<gene>
    <name evidence="1" type="ORF">CH330_07645</name>
</gene>
<reference evidence="1 2" key="1">
    <citation type="submission" date="2017-07" db="EMBL/GenBank/DDBJ databases">
        <title>Recovery of genomes from metagenomes via a dereplication, aggregation, and scoring strategy.</title>
        <authorList>
            <person name="Sieber C.M."/>
            <person name="Probst A.J."/>
            <person name="Sharrar A."/>
            <person name="Thomas B.C."/>
            <person name="Hess M."/>
            <person name="Tringe S.G."/>
            <person name="Banfield J.F."/>
        </authorList>
    </citation>
    <scope>NUCLEOTIDE SEQUENCE [LARGE SCALE GENOMIC DNA]</scope>
    <source>
        <strain evidence="1">JGI_Cruoil_03_51_56</strain>
    </source>
</reference>
<protein>
    <submittedName>
        <fullName evidence="1">Uncharacterized protein</fullName>
    </submittedName>
</protein>
<comment type="caution">
    <text evidence="1">The sequence shown here is derived from an EMBL/GenBank/DDBJ whole genome shotgun (WGS) entry which is preliminary data.</text>
</comment>
<proteinExistence type="predicted"/>
<dbReference type="AlphaFoldDB" id="A0A235BT89"/>
<evidence type="ECO:0000313" key="2">
    <source>
        <dbReference type="Proteomes" id="UP000215559"/>
    </source>
</evidence>
<name>A0A235BT89_UNCW3</name>
<dbReference type="EMBL" id="NOZP01000137">
    <property type="protein sequence ID" value="OYD14775.1"/>
    <property type="molecule type" value="Genomic_DNA"/>
</dbReference>
<organism evidence="1 2">
    <name type="scientific">candidate division WOR-3 bacterium JGI_Cruoil_03_51_56</name>
    <dbReference type="NCBI Taxonomy" id="1973747"/>
    <lineage>
        <taxon>Bacteria</taxon>
        <taxon>Bacteria division WOR-3</taxon>
    </lineage>
</organism>